<evidence type="ECO:0000256" key="2">
    <source>
        <dbReference type="ARBA" id="ARBA00010944"/>
    </source>
</evidence>
<organism evidence="8">
    <name type="scientific">Sinorhizobium medicae</name>
    <dbReference type="NCBI Taxonomy" id="110321"/>
    <lineage>
        <taxon>Bacteria</taxon>
        <taxon>Pseudomonadati</taxon>
        <taxon>Pseudomonadota</taxon>
        <taxon>Alphaproteobacteria</taxon>
        <taxon>Hyphomicrobiales</taxon>
        <taxon>Rhizobiaceae</taxon>
        <taxon>Sinorhizobium/Ensifer group</taxon>
        <taxon>Sinorhizobium</taxon>
    </lineage>
</organism>
<accession>A0A6G1WMS4</accession>
<evidence type="ECO:0000256" key="6">
    <source>
        <dbReference type="RuleBase" id="RU364082"/>
    </source>
</evidence>
<dbReference type="PANTHER" id="PTHR10491">
    <property type="entry name" value="DTDP-4-DEHYDRORHAMNOSE REDUCTASE"/>
    <property type="match status" value="1"/>
</dbReference>
<dbReference type="Gene3D" id="3.90.25.10">
    <property type="entry name" value="UDP-galactose 4-epimerase, domain 1"/>
    <property type="match status" value="1"/>
</dbReference>
<dbReference type="PANTHER" id="PTHR10491:SF4">
    <property type="entry name" value="METHIONINE ADENOSYLTRANSFERASE 2 SUBUNIT BETA"/>
    <property type="match status" value="1"/>
</dbReference>
<keyword evidence="6" id="KW-0521">NADP</keyword>
<evidence type="ECO:0000313" key="8">
    <source>
        <dbReference type="EMBL" id="MQW71029.1"/>
    </source>
</evidence>
<comment type="cofactor">
    <cofactor evidence="6">
        <name>Mg(2+)</name>
        <dbReference type="ChEBI" id="CHEBI:18420"/>
    </cofactor>
    <text evidence="6">Binds 1 Mg(2+) ion per monomer.</text>
</comment>
<comment type="function">
    <text evidence="6">Catalyzes the reduction of dTDP-6-deoxy-L-lyxo-4-hexulose to yield dTDP-L-rhamnose.</text>
</comment>
<name>A0A6G1WMS4_9HYPH</name>
<sequence length="300" mass="31710">MRIVVTGCKGQLARSLLEQARGLPGTEVILIGRPQLDLTDPPTILAAIEPHRPDLVVSAAAFTAVDQAEGEPETAFAVNAFGAEAVAGAAASLGAPVLHVSTDYVFDGSKHGSYAEDDMPAPFSVYGASKLAGELAVAEANPRHVILRTGWVYSPFGKNFIKTILRLAGEHEEIAVVADQWGNPTSALDLADAILGISAQLTRSGRDFVFGLYHLVGAGTASRADLARHALSASHALGGPWAHVRDVATSAFPTPARRPINSSLSSAKFTAAFRWSMPPWQYSVECTVRRLVQSTSSETI</sequence>
<dbReference type="Gene3D" id="3.40.50.720">
    <property type="entry name" value="NAD(P)-binding Rossmann-like Domain"/>
    <property type="match status" value="1"/>
</dbReference>
<dbReference type="UniPathway" id="UPA00124"/>
<dbReference type="GO" id="GO:0019305">
    <property type="term" value="P:dTDP-rhamnose biosynthetic process"/>
    <property type="evidence" value="ECO:0007669"/>
    <property type="project" value="UniProtKB-UniPathway"/>
</dbReference>
<gene>
    <name evidence="8" type="primary">rfbD</name>
    <name evidence="8" type="ORF">GHJ91_18285</name>
</gene>
<evidence type="ECO:0000256" key="3">
    <source>
        <dbReference type="ARBA" id="ARBA00012929"/>
    </source>
</evidence>
<dbReference type="CDD" id="cd05254">
    <property type="entry name" value="dTDP_HR_like_SDR_e"/>
    <property type="match status" value="1"/>
</dbReference>
<dbReference type="Pfam" id="PF04321">
    <property type="entry name" value="RmlD_sub_bind"/>
    <property type="match status" value="1"/>
</dbReference>
<dbReference type="InterPro" id="IPR005913">
    <property type="entry name" value="dTDP_dehydrorham_reduct"/>
</dbReference>
<dbReference type="EC" id="1.1.1.133" evidence="3 6"/>
<evidence type="ECO:0000259" key="7">
    <source>
        <dbReference type="Pfam" id="PF04321"/>
    </source>
</evidence>
<comment type="caution">
    <text evidence="8">The sequence shown here is derived from an EMBL/GenBank/DDBJ whole genome shotgun (WGS) entry which is preliminary data.</text>
</comment>
<keyword evidence="6 8" id="KW-0560">Oxidoreductase</keyword>
<dbReference type="GO" id="GO:0008831">
    <property type="term" value="F:dTDP-4-dehydrorhamnose reductase activity"/>
    <property type="evidence" value="ECO:0007669"/>
    <property type="project" value="UniProtKB-EC"/>
</dbReference>
<dbReference type="EMBL" id="WISB01000119">
    <property type="protein sequence ID" value="MQW71029.1"/>
    <property type="molecule type" value="Genomic_DNA"/>
</dbReference>
<evidence type="ECO:0000256" key="4">
    <source>
        <dbReference type="ARBA" id="ARBA00017099"/>
    </source>
</evidence>
<dbReference type="AlphaFoldDB" id="A0A6G1WMS4"/>
<proteinExistence type="inferred from homology"/>
<feature type="domain" description="RmlD-like substrate binding" evidence="7">
    <location>
        <begin position="1"/>
        <end position="290"/>
    </location>
</feature>
<comment type="catalytic activity">
    <reaction evidence="5 6">
        <text>dTDP-beta-L-rhamnose + NADP(+) = dTDP-4-dehydro-beta-L-rhamnose + NADPH + H(+)</text>
        <dbReference type="Rhea" id="RHEA:21796"/>
        <dbReference type="ChEBI" id="CHEBI:15378"/>
        <dbReference type="ChEBI" id="CHEBI:57510"/>
        <dbReference type="ChEBI" id="CHEBI:57783"/>
        <dbReference type="ChEBI" id="CHEBI:58349"/>
        <dbReference type="ChEBI" id="CHEBI:62830"/>
        <dbReference type="EC" id="1.1.1.133"/>
    </reaction>
</comment>
<comment type="similarity">
    <text evidence="2 6">Belongs to the dTDP-4-dehydrorhamnose reductase family.</text>
</comment>
<dbReference type="NCBIfam" id="TIGR01214">
    <property type="entry name" value="rmlD"/>
    <property type="match status" value="1"/>
</dbReference>
<dbReference type="InterPro" id="IPR036291">
    <property type="entry name" value="NAD(P)-bd_dom_sf"/>
</dbReference>
<dbReference type="RefSeq" id="WP_024311699.1">
    <property type="nucleotide sequence ID" value="NZ_RPIT01000014.1"/>
</dbReference>
<dbReference type="SUPFAM" id="SSF51735">
    <property type="entry name" value="NAD(P)-binding Rossmann-fold domains"/>
    <property type="match status" value="1"/>
</dbReference>
<reference evidence="8" key="1">
    <citation type="journal article" date="2013" name="Genome Biol.">
        <title>Comparative genomics of the core and accessory genomes of 48 Sinorhizobium strains comprising five genospecies.</title>
        <authorList>
            <person name="Sugawara M."/>
            <person name="Epstein B."/>
            <person name="Badgley B.D."/>
            <person name="Unno T."/>
            <person name="Xu L."/>
            <person name="Reese J."/>
            <person name="Gyaneshwar P."/>
            <person name="Denny R."/>
            <person name="Mudge J."/>
            <person name="Bharti A.K."/>
            <person name="Farmer A.D."/>
            <person name="May G.D."/>
            <person name="Woodward J.E."/>
            <person name="Medigue C."/>
            <person name="Vallenet D."/>
            <person name="Lajus A."/>
            <person name="Rouy Z."/>
            <person name="Martinez-Vaz B."/>
            <person name="Tiffin P."/>
            <person name="Young N.D."/>
            <person name="Sadowsky M.J."/>
        </authorList>
    </citation>
    <scope>NUCLEOTIDE SEQUENCE</scope>
    <source>
        <strain evidence="8">M1</strain>
    </source>
</reference>
<evidence type="ECO:0000256" key="1">
    <source>
        <dbReference type="ARBA" id="ARBA00004781"/>
    </source>
</evidence>
<evidence type="ECO:0000256" key="5">
    <source>
        <dbReference type="ARBA" id="ARBA00048200"/>
    </source>
</evidence>
<dbReference type="InterPro" id="IPR029903">
    <property type="entry name" value="RmlD-like-bd"/>
</dbReference>
<protein>
    <recommendedName>
        <fullName evidence="4 6">dTDP-4-dehydrorhamnose reductase</fullName>
        <ecNumber evidence="3 6">1.1.1.133</ecNumber>
    </recommendedName>
</protein>
<comment type="pathway">
    <text evidence="1 6">Carbohydrate biosynthesis; dTDP-L-rhamnose biosynthesis.</text>
</comment>